<evidence type="ECO:0000313" key="3">
    <source>
        <dbReference type="EMBL" id="GAA4491071.1"/>
    </source>
</evidence>
<evidence type="ECO:0000313" key="4">
    <source>
        <dbReference type="Proteomes" id="UP001501183"/>
    </source>
</evidence>
<reference evidence="4" key="1">
    <citation type="journal article" date="2019" name="Int. J. Syst. Evol. Microbiol.">
        <title>The Global Catalogue of Microorganisms (GCM) 10K type strain sequencing project: providing services to taxonomists for standard genome sequencing and annotation.</title>
        <authorList>
            <consortium name="The Broad Institute Genomics Platform"/>
            <consortium name="The Broad Institute Genome Sequencing Center for Infectious Disease"/>
            <person name="Wu L."/>
            <person name="Ma J."/>
        </authorList>
    </citation>
    <scope>NUCLEOTIDE SEQUENCE [LARGE SCALE GENOMIC DNA]</scope>
    <source>
        <strain evidence="4">JCM 32206</strain>
    </source>
</reference>
<name>A0ABP8PPN4_9NOCA</name>
<comment type="caution">
    <text evidence="3">The sequence shown here is derived from an EMBL/GenBank/DDBJ whole genome shotgun (WGS) entry which is preliminary data.</text>
</comment>
<feature type="domain" description="GIY-YIG catalytic" evidence="2">
    <location>
        <begin position="83"/>
        <end position="154"/>
    </location>
</feature>
<dbReference type="Pfam" id="PF20815">
    <property type="entry name" value="GIY_YIG_2"/>
    <property type="match status" value="1"/>
</dbReference>
<evidence type="ECO:0000259" key="2">
    <source>
        <dbReference type="Pfam" id="PF20815"/>
    </source>
</evidence>
<keyword evidence="4" id="KW-1185">Reference proteome</keyword>
<accession>A0ABP8PPN4</accession>
<evidence type="ECO:0000256" key="1">
    <source>
        <dbReference type="SAM" id="MobiDB-lite"/>
    </source>
</evidence>
<dbReference type="InterPro" id="IPR049311">
    <property type="entry name" value="GIY_YIG_cat"/>
</dbReference>
<protein>
    <recommendedName>
        <fullName evidence="2">GIY-YIG catalytic domain-containing protein</fullName>
    </recommendedName>
</protein>
<dbReference type="EMBL" id="BAABFB010000078">
    <property type="protein sequence ID" value="GAA4491071.1"/>
    <property type="molecule type" value="Genomic_DNA"/>
</dbReference>
<proteinExistence type="predicted"/>
<dbReference type="Proteomes" id="UP001501183">
    <property type="component" value="Unassembled WGS sequence"/>
</dbReference>
<gene>
    <name evidence="3" type="ORF">GCM10023094_55300</name>
</gene>
<organism evidence="3 4">
    <name type="scientific">Rhodococcus olei</name>
    <dbReference type="NCBI Taxonomy" id="2161675"/>
    <lineage>
        <taxon>Bacteria</taxon>
        <taxon>Bacillati</taxon>
        <taxon>Actinomycetota</taxon>
        <taxon>Actinomycetes</taxon>
        <taxon>Mycobacteriales</taxon>
        <taxon>Nocardiaceae</taxon>
        <taxon>Rhodococcus</taxon>
    </lineage>
</organism>
<feature type="region of interest" description="Disordered" evidence="1">
    <location>
        <begin position="1"/>
        <end position="24"/>
    </location>
</feature>
<sequence length="179" mass="19035">MSAARGTLSAMQTSPPPDALDPAGTVTALSATSHALDDLSALPAASGLYAWWAAPDVFAHLPGPAHPTEPGVRLLYVGLAKNLRRTLAGLLLDTEGYQTRRTDRVVLADEDEIRLTAWMHTHLRLTWCLHPAPADAEAAVIAQWAPPMNIAHTTAGPVLDAITAAPRGVQHQRLTPLDP</sequence>